<evidence type="ECO:0000313" key="5">
    <source>
        <dbReference type="Proteomes" id="UP000192418"/>
    </source>
</evidence>
<keyword evidence="3 4" id="KW-0808">Transferase</keyword>
<dbReference type="GO" id="GO:0032259">
    <property type="term" value="P:methylation"/>
    <property type="evidence" value="ECO:0007669"/>
    <property type="project" value="UniProtKB-KW"/>
</dbReference>
<dbReference type="AlphaFoldDB" id="A0A1W2CL83"/>
<reference evidence="4 5" key="1">
    <citation type="submission" date="2017-04" db="EMBL/GenBank/DDBJ databases">
        <authorList>
            <person name="Afonso C.L."/>
            <person name="Miller P.J."/>
            <person name="Scott M.A."/>
            <person name="Spackman E."/>
            <person name="Goraichik I."/>
            <person name="Dimitrov K.M."/>
            <person name="Suarez D.L."/>
            <person name="Swayne D.E."/>
        </authorList>
    </citation>
    <scope>NUCLEOTIDE SEQUENCE [LARGE SCALE GENOMIC DNA]</scope>
    <source>
        <strain evidence="4 5">DSM 3385</strain>
    </source>
</reference>
<evidence type="ECO:0000256" key="2">
    <source>
        <dbReference type="ARBA" id="ARBA00022603"/>
    </source>
</evidence>
<keyword evidence="2 4" id="KW-0489">Methyltransferase</keyword>
<dbReference type="GO" id="GO:0015948">
    <property type="term" value="P:methanogenesis"/>
    <property type="evidence" value="ECO:0007669"/>
    <property type="project" value="InterPro"/>
</dbReference>
<accession>A0A1W2CL83</accession>
<dbReference type="STRING" id="1121400.SAMN02746065_112122"/>
<evidence type="ECO:0000256" key="3">
    <source>
        <dbReference type="ARBA" id="ARBA00022679"/>
    </source>
</evidence>
<sequence length="142" mass="15849">MLPALAGANLIYGLGMVESGMTFDFAQLVLDNEFAKMIRYVVGGIPVNDETLAVDVTREVGQFKDFLSHPATFKNMRIQSQPTIINRQGIERWEAGGCKDLYEVATEKARNILENHQPTPLSEEVQQKIRDIVLAAEQDRGV</sequence>
<evidence type="ECO:0000313" key="4">
    <source>
        <dbReference type="EMBL" id="SMC85744.1"/>
    </source>
</evidence>
<keyword evidence="5" id="KW-1185">Reference proteome</keyword>
<dbReference type="GO" id="GO:0008168">
    <property type="term" value="F:methyltransferase activity"/>
    <property type="evidence" value="ECO:0007669"/>
    <property type="project" value="UniProtKB-KW"/>
</dbReference>
<proteinExistence type="inferred from homology"/>
<dbReference type="InterPro" id="IPR010426">
    <property type="entry name" value="MTTB_MeTrfase"/>
</dbReference>
<name>A0A1W2CL83_9BACT</name>
<gene>
    <name evidence="4" type="ORF">SAMN02746065_112122</name>
</gene>
<protein>
    <submittedName>
        <fullName evidence="4">Trimethylamine---corrinoid protein Co-methyltransferase</fullName>
    </submittedName>
</protein>
<evidence type="ECO:0000256" key="1">
    <source>
        <dbReference type="ARBA" id="ARBA00007137"/>
    </source>
</evidence>
<comment type="similarity">
    <text evidence="1">Belongs to the trimethylamine methyltransferase family.</text>
</comment>
<dbReference type="InterPro" id="IPR038601">
    <property type="entry name" value="MttB-like_sf"/>
</dbReference>
<organism evidence="4 5">
    <name type="scientific">Desulfocicer vacuolatum DSM 3385</name>
    <dbReference type="NCBI Taxonomy" id="1121400"/>
    <lineage>
        <taxon>Bacteria</taxon>
        <taxon>Pseudomonadati</taxon>
        <taxon>Thermodesulfobacteriota</taxon>
        <taxon>Desulfobacteria</taxon>
        <taxon>Desulfobacterales</taxon>
        <taxon>Desulfobacteraceae</taxon>
        <taxon>Desulfocicer</taxon>
    </lineage>
</organism>
<dbReference type="EMBL" id="FWXY01000012">
    <property type="protein sequence ID" value="SMC85744.1"/>
    <property type="molecule type" value="Genomic_DNA"/>
</dbReference>
<dbReference type="Proteomes" id="UP000192418">
    <property type="component" value="Unassembled WGS sequence"/>
</dbReference>
<dbReference type="Gene3D" id="3.20.20.480">
    <property type="entry name" value="Trimethylamine methyltransferase-like"/>
    <property type="match status" value="1"/>
</dbReference>
<dbReference type="Pfam" id="PF06253">
    <property type="entry name" value="MTTB"/>
    <property type="match status" value="1"/>
</dbReference>